<organism evidence="1">
    <name type="scientific">marine sediment metagenome</name>
    <dbReference type="NCBI Taxonomy" id="412755"/>
    <lineage>
        <taxon>unclassified sequences</taxon>
        <taxon>metagenomes</taxon>
        <taxon>ecological metagenomes</taxon>
    </lineage>
</organism>
<dbReference type="InterPro" id="IPR036237">
    <property type="entry name" value="Xyl_isomerase-like_sf"/>
</dbReference>
<sequence>MKKKVCLFIAFVLIISLSCQGEAQTKNAEKKIRQSDMSDVKEEVAKTNYGEVRIKKFPISMQCWTFRKFTFFETLKKVKELGLNYLQPYPGQLLSRDVPDVKFDHNLSDDLIKKVKSKLKEHAISLVSYGVVGFDNNEESMRKVFDFAKIMGIRTIVTEPEFDDFSLIEQIVQEYNI</sequence>
<evidence type="ECO:0000313" key="1">
    <source>
        <dbReference type="EMBL" id="GAG92674.1"/>
    </source>
</evidence>
<dbReference type="SUPFAM" id="SSF51658">
    <property type="entry name" value="Xylose isomerase-like"/>
    <property type="match status" value="1"/>
</dbReference>
<dbReference type="AlphaFoldDB" id="X1BA12"/>
<protein>
    <recommendedName>
        <fullName evidence="2">Xylose isomerase-like TIM barrel domain-containing protein</fullName>
    </recommendedName>
</protein>
<dbReference type="PROSITE" id="PS51257">
    <property type="entry name" value="PROKAR_LIPOPROTEIN"/>
    <property type="match status" value="1"/>
</dbReference>
<dbReference type="Gene3D" id="3.20.20.150">
    <property type="entry name" value="Divalent-metal-dependent TIM barrel enzymes"/>
    <property type="match status" value="1"/>
</dbReference>
<reference evidence="1" key="1">
    <citation type="journal article" date="2014" name="Front. Microbiol.">
        <title>High frequency of phylogenetically diverse reductive dehalogenase-homologous genes in deep subseafloor sedimentary metagenomes.</title>
        <authorList>
            <person name="Kawai M."/>
            <person name="Futagami T."/>
            <person name="Toyoda A."/>
            <person name="Takaki Y."/>
            <person name="Nishi S."/>
            <person name="Hori S."/>
            <person name="Arai W."/>
            <person name="Tsubouchi T."/>
            <person name="Morono Y."/>
            <person name="Uchiyama I."/>
            <person name="Ito T."/>
            <person name="Fujiyama A."/>
            <person name="Inagaki F."/>
            <person name="Takami H."/>
        </authorList>
    </citation>
    <scope>NUCLEOTIDE SEQUENCE</scope>
    <source>
        <strain evidence="1">Expedition CK06-06</strain>
    </source>
</reference>
<feature type="non-terminal residue" evidence="1">
    <location>
        <position position="177"/>
    </location>
</feature>
<proteinExistence type="predicted"/>
<gene>
    <name evidence="1" type="ORF">S01H4_44630</name>
</gene>
<evidence type="ECO:0008006" key="2">
    <source>
        <dbReference type="Google" id="ProtNLM"/>
    </source>
</evidence>
<name>X1BA12_9ZZZZ</name>
<dbReference type="EMBL" id="BART01024768">
    <property type="protein sequence ID" value="GAG92674.1"/>
    <property type="molecule type" value="Genomic_DNA"/>
</dbReference>
<comment type="caution">
    <text evidence="1">The sequence shown here is derived from an EMBL/GenBank/DDBJ whole genome shotgun (WGS) entry which is preliminary data.</text>
</comment>
<accession>X1BA12</accession>